<feature type="domain" description="Putative DNA-binding" evidence="1">
    <location>
        <begin position="8"/>
        <end position="95"/>
    </location>
</feature>
<dbReference type="Gene3D" id="1.10.150.690">
    <property type="entry name" value="DUF2063"/>
    <property type="match status" value="1"/>
</dbReference>
<dbReference type="Proteomes" id="UP001180453">
    <property type="component" value="Unassembled WGS sequence"/>
</dbReference>
<reference evidence="2 3" key="1">
    <citation type="submission" date="2023-07" db="EMBL/GenBank/DDBJ databases">
        <title>Sorghum-associated microbial communities from plants grown in Nebraska, USA.</title>
        <authorList>
            <person name="Schachtman D."/>
        </authorList>
    </citation>
    <scope>NUCLEOTIDE SEQUENCE [LARGE SCALE GENOMIC DNA]</scope>
    <source>
        <strain evidence="2 3">BE314</strain>
    </source>
</reference>
<dbReference type="Pfam" id="PF09836">
    <property type="entry name" value="DUF2063"/>
    <property type="match status" value="1"/>
</dbReference>
<evidence type="ECO:0000259" key="1">
    <source>
        <dbReference type="Pfam" id="PF09836"/>
    </source>
</evidence>
<proteinExistence type="predicted"/>
<protein>
    <recommendedName>
        <fullName evidence="1">Putative DNA-binding domain-containing protein</fullName>
    </recommendedName>
</protein>
<evidence type="ECO:0000313" key="2">
    <source>
        <dbReference type="EMBL" id="MDR7273212.1"/>
    </source>
</evidence>
<dbReference type="InterPro" id="IPR044922">
    <property type="entry name" value="DUF2063_N_sf"/>
</dbReference>
<keyword evidence="3" id="KW-1185">Reference proteome</keyword>
<comment type="caution">
    <text evidence="2">The sequence shown here is derived from an EMBL/GenBank/DDBJ whole genome shotgun (WGS) entry which is preliminary data.</text>
</comment>
<sequence>MNALAAVQEAVFDAIWRSSSSSDLKHFDAKFERAIAVHRATCQSALRATLSIAFPATRALLGETDFDAHATVFVLEHPPKSAWLEVYGTSFPEFLKTQRGSVAGDVARLDAALNLALHADMTQDVPPGARPLGELANVSDAMLKMVRLVPHPATQLITTSASAANAWREHALGEPWPTPTSALDQVHLLVYRPEDGVTVEPIEAELLALMLQLKRGSLGDSFRLHGDAVQRHLAWLIQHSVFSAWTSTQADKTQLTSAL</sequence>
<gene>
    <name evidence="2" type="ORF">J2X20_005902</name>
</gene>
<dbReference type="RefSeq" id="WP_310273344.1">
    <property type="nucleotide sequence ID" value="NZ_JAVDXU010000012.1"/>
</dbReference>
<evidence type="ECO:0000313" key="3">
    <source>
        <dbReference type="Proteomes" id="UP001180453"/>
    </source>
</evidence>
<organism evidence="2 3">
    <name type="scientific">Roseateles saccharophilus</name>
    <name type="common">Pseudomonas saccharophila</name>
    <dbReference type="NCBI Taxonomy" id="304"/>
    <lineage>
        <taxon>Bacteria</taxon>
        <taxon>Pseudomonadati</taxon>
        <taxon>Pseudomonadota</taxon>
        <taxon>Betaproteobacteria</taxon>
        <taxon>Burkholderiales</taxon>
        <taxon>Sphaerotilaceae</taxon>
        <taxon>Roseateles</taxon>
    </lineage>
</organism>
<dbReference type="EMBL" id="JAVDXU010000012">
    <property type="protein sequence ID" value="MDR7273212.1"/>
    <property type="molecule type" value="Genomic_DNA"/>
</dbReference>
<accession>A0ABU1YWH1</accession>
<name>A0ABU1YWH1_ROSSA</name>
<dbReference type="InterPro" id="IPR018640">
    <property type="entry name" value="DUF2063"/>
</dbReference>